<comment type="caution">
    <text evidence="3">The sequence shown here is derived from an EMBL/GenBank/DDBJ whole genome shotgun (WGS) entry which is preliminary data.</text>
</comment>
<sequence>MILINLLPHREAARKKRREGFYAALGGAAFAGGLIAGAIFLWFAAQISNQQERNQLLASEIKKLESQIKDIASLQEEIAALRARQQAVEDLQADRNVPVYLLNELVRQLPDGVYLTSMKQTNDVVALTGIAQSNERVSELLRNLGSASPYITKPELIEIVATNVQLSPKDSRRVSNFSMRVKLLKASEAAKAASAAAAAAASAAGTAPATLAPAAAVPASGAVATAAPASAKK</sequence>
<dbReference type="PANTHER" id="PTHR40278:SF2">
    <property type="entry name" value="TYPE IV PILUS INNER MEMBRANE COMPONENT PILN"/>
    <property type="match status" value="1"/>
</dbReference>
<evidence type="ECO:0000256" key="1">
    <source>
        <dbReference type="SAM" id="Coils"/>
    </source>
</evidence>
<gene>
    <name evidence="3" type="ORF">HHL11_28280</name>
</gene>
<keyword evidence="2" id="KW-1133">Transmembrane helix</keyword>
<proteinExistence type="predicted"/>
<dbReference type="Proteomes" id="UP000541185">
    <property type="component" value="Unassembled WGS sequence"/>
</dbReference>
<keyword evidence="2" id="KW-0472">Membrane</keyword>
<reference evidence="3 4" key="1">
    <citation type="submission" date="2020-04" db="EMBL/GenBank/DDBJ databases">
        <title>Ramlibacter sp. G-1-2-2 isolated from soil.</title>
        <authorList>
            <person name="Dahal R.H."/>
        </authorList>
    </citation>
    <scope>NUCLEOTIDE SEQUENCE [LARGE SCALE GENOMIC DNA]</scope>
    <source>
        <strain evidence="3 4">G-1-2-2</strain>
    </source>
</reference>
<dbReference type="EMBL" id="JABBFX010000003">
    <property type="protein sequence ID" value="NML47680.1"/>
    <property type="molecule type" value="Genomic_DNA"/>
</dbReference>
<keyword evidence="1" id="KW-0175">Coiled coil</keyword>
<dbReference type="Pfam" id="PF05137">
    <property type="entry name" value="PilN"/>
    <property type="match status" value="1"/>
</dbReference>
<evidence type="ECO:0000313" key="3">
    <source>
        <dbReference type="EMBL" id="NML47680.1"/>
    </source>
</evidence>
<name>A0A848HDY0_9BURK</name>
<accession>A0A848HDY0</accession>
<dbReference type="InterPro" id="IPR007813">
    <property type="entry name" value="PilN"/>
</dbReference>
<evidence type="ECO:0000313" key="4">
    <source>
        <dbReference type="Proteomes" id="UP000541185"/>
    </source>
</evidence>
<dbReference type="AlphaFoldDB" id="A0A848HDY0"/>
<dbReference type="InterPro" id="IPR052534">
    <property type="entry name" value="Extracell_DNA_Util/SecSys_Comp"/>
</dbReference>
<organism evidence="3 4">
    <name type="scientific">Ramlibacter agri</name>
    <dbReference type="NCBI Taxonomy" id="2728837"/>
    <lineage>
        <taxon>Bacteria</taxon>
        <taxon>Pseudomonadati</taxon>
        <taxon>Pseudomonadota</taxon>
        <taxon>Betaproteobacteria</taxon>
        <taxon>Burkholderiales</taxon>
        <taxon>Comamonadaceae</taxon>
        <taxon>Ramlibacter</taxon>
    </lineage>
</organism>
<feature type="transmembrane region" description="Helical" evidence="2">
    <location>
        <begin position="21"/>
        <end position="45"/>
    </location>
</feature>
<dbReference type="PANTHER" id="PTHR40278">
    <property type="entry name" value="DNA UTILIZATION PROTEIN HOFN"/>
    <property type="match status" value="1"/>
</dbReference>
<keyword evidence="2" id="KW-0812">Transmembrane</keyword>
<dbReference type="GO" id="GO:0043683">
    <property type="term" value="P:type IV pilus assembly"/>
    <property type="evidence" value="ECO:0007669"/>
    <property type="project" value="TreeGrafter"/>
</dbReference>
<evidence type="ECO:0000256" key="2">
    <source>
        <dbReference type="SAM" id="Phobius"/>
    </source>
</evidence>
<dbReference type="GO" id="GO:0043107">
    <property type="term" value="P:type IV pilus-dependent motility"/>
    <property type="evidence" value="ECO:0007669"/>
    <property type="project" value="TreeGrafter"/>
</dbReference>
<feature type="coiled-coil region" evidence="1">
    <location>
        <begin position="47"/>
        <end position="94"/>
    </location>
</feature>
<dbReference type="RefSeq" id="WP_169421944.1">
    <property type="nucleotide sequence ID" value="NZ_JABBFX010000003.1"/>
</dbReference>
<keyword evidence="4" id="KW-1185">Reference proteome</keyword>
<protein>
    <submittedName>
        <fullName evidence="3">Fimbrial protein</fullName>
    </submittedName>
</protein>